<evidence type="ECO:0000313" key="2">
    <source>
        <dbReference type="Proteomes" id="UP000733379"/>
    </source>
</evidence>
<dbReference type="RefSeq" id="WP_215920250.1">
    <property type="nucleotide sequence ID" value="NZ_JAHKNI010000008.1"/>
</dbReference>
<dbReference type="Gene3D" id="1.10.10.10">
    <property type="entry name" value="Winged helix-like DNA-binding domain superfamily/Winged helix DNA-binding domain"/>
    <property type="match status" value="1"/>
</dbReference>
<reference evidence="1 2" key="1">
    <citation type="submission" date="2021-06" db="EMBL/GenBank/DDBJ databases">
        <title>Actinomycetes sequencing.</title>
        <authorList>
            <person name="Shan Q."/>
        </authorList>
    </citation>
    <scope>NUCLEOTIDE SEQUENCE [LARGE SCALE GENOMIC DNA]</scope>
    <source>
        <strain evidence="1 2">NEAU-G5</strain>
    </source>
</reference>
<accession>A0ABS6B3J3</accession>
<organism evidence="1 2">
    <name type="scientific">Nocardia albiluteola</name>
    <dbReference type="NCBI Taxonomy" id="2842303"/>
    <lineage>
        <taxon>Bacteria</taxon>
        <taxon>Bacillati</taxon>
        <taxon>Actinomycetota</taxon>
        <taxon>Actinomycetes</taxon>
        <taxon>Mycobacteriales</taxon>
        <taxon>Nocardiaceae</taxon>
        <taxon>Nocardia</taxon>
    </lineage>
</organism>
<name>A0ABS6B3J3_9NOCA</name>
<comment type="caution">
    <text evidence="1">The sequence shown here is derived from an EMBL/GenBank/DDBJ whole genome shotgun (WGS) entry which is preliminary data.</text>
</comment>
<dbReference type="EMBL" id="JAHKNI010000008">
    <property type="protein sequence ID" value="MBU3064809.1"/>
    <property type="molecule type" value="Genomic_DNA"/>
</dbReference>
<sequence>MTTSEQSAHPRNETGIPRPLGYWVKHIHNRLEHNLAAQLREFSLDRREWQVLNTVAHGPIDADGINRALEPFFITDEAAAASHTTALSERGLMLRDQAGRYLLTSAGEALHGRAADRIHDGRLATTRGITPEEYAQLLDLLRRVSENVDVVAAQWA</sequence>
<evidence type="ECO:0008006" key="3">
    <source>
        <dbReference type="Google" id="ProtNLM"/>
    </source>
</evidence>
<keyword evidence="2" id="KW-1185">Reference proteome</keyword>
<dbReference type="SUPFAM" id="SSF46785">
    <property type="entry name" value="Winged helix' DNA-binding domain"/>
    <property type="match status" value="1"/>
</dbReference>
<evidence type="ECO:0000313" key="1">
    <source>
        <dbReference type="EMBL" id="MBU3064809.1"/>
    </source>
</evidence>
<dbReference type="Proteomes" id="UP000733379">
    <property type="component" value="Unassembled WGS sequence"/>
</dbReference>
<dbReference type="InterPro" id="IPR036390">
    <property type="entry name" value="WH_DNA-bd_sf"/>
</dbReference>
<dbReference type="InterPro" id="IPR036388">
    <property type="entry name" value="WH-like_DNA-bd_sf"/>
</dbReference>
<protein>
    <recommendedName>
        <fullName evidence="3">MarR family transcriptional regulator</fullName>
    </recommendedName>
</protein>
<gene>
    <name evidence="1" type="ORF">KO481_25180</name>
</gene>
<proteinExistence type="predicted"/>